<dbReference type="Pfam" id="PF01490">
    <property type="entry name" value="Aa_trans"/>
    <property type="match status" value="1"/>
</dbReference>
<gene>
    <name evidence="9" type="ORF">BQ4739_LOCUS4009</name>
</gene>
<dbReference type="PANTHER" id="PTHR48017">
    <property type="entry name" value="OS05G0424000 PROTEIN-RELATED"/>
    <property type="match status" value="1"/>
</dbReference>
<sequence length="457" mass="49355">MANSTDAKSVDAKSVDADVLVDAQIAHDNIKRTAGWTDVAYHSVTAMVGAGVLGLPSVFAHLGWAGGCIMLAFSFWVSWYTYKLLAYMHEVPDLDSKEGGGIKRLDRYDQLSCYVLGKNRGKWVLLPFQIAVLLGMAITYTVVGGNSLHAFTTAVNPDIKLRKWVFYIIFGGLELLLSLIPGFTELSIVSLLGALMSVAYCTIAVAMSGTVQPPAGSVNYEPMAVPRGGLERAMGIFNALTTILFAYSGHNVALEIQATLPRTEAHPTTVKPMMKGINITFIITGIAYFAVAIAGFYAFGTGVADNVLMSFAKGPTSWVVAMADMFVVVHVASAYQVYSQPVFLLIEATIRERTTGEHLAVQSVGIRIAHVVFVTLVAIMIPFFGSLMGLVGAIAITPTTFLLPPLLWLLYKRPARWSVDWCTNWFLVVVTAIIGTLGTIGAIYGIAEASKSYHMFA</sequence>
<feature type="transmembrane region" description="Helical" evidence="7">
    <location>
        <begin position="318"/>
        <end position="338"/>
    </location>
</feature>
<evidence type="ECO:0000256" key="7">
    <source>
        <dbReference type="SAM" id="Phobius"/>
    </source>
</evidence>
<keyword evidence="2" id="KW-0813">Transport</keyword>
<keyword evidence="6 7" id="KW-0472">Membrane</keyword>
<dbReference type="EMBL" id="FNXT01000321">
    <property type="protein sequence ID" value="SZX63467.1"/>
    <property type="molecule type" value="Genomic_DNA"/>
</dbReference>
<keyword evidence="3 7" id="KW-0812">Transmembrane</keyword>
<feature type="transmembrane region" description="Helical" evidence="7">
    <location>
        <begin position="279"/>
        <end position="298"/>
    </location>
</feature>
<feature type="transmembrane region" description="Helical" evidence="7">
    <location>
        <begin position="359"/>
        <end position="384"/>
    </location>
</feature>
<feature type="transmembrane region" description="Helical" evidence="7">
    <location>
        <begin position="164"/>
        <end position="182"/>
    </location>
</feature>
<dbReference type="STRING" id="3088.A0A383VD18"/>
<evidence type="ECO:0000256" key="1">
    <source>
        <dbReference type="ARBA" id="ARBA00004370"/>
    </source>
</evidence>
<keyword evidence="4" id="KW-0029">Amino-acid transport</keyword>
<feature type="transmembrane region" description="Helical" evidence="7">
    <location>
        <begin position="188"/>
        <end position="207"/>
    </location>
</feature>
<dbReference type="GO" id="GO:0006865">
    <property type="term" value="P:amino acid transport"/>
    <property type="evidence" value="ECO:0007669"/>
    <property type="project" value="UniProtKB-KW"/>
</dbReference>
<feature type="transmembrane region" description="Helical" evidence="7">
    <location>
        <begin position="390"/>
        <end position="411"/>
    </location>
</feature>
<evidence type="ECO:0000256" key="3">
    <source>
        <dbReference type="ARBA" id="ARBA00022692"/>
    </source>
</evidence>
<dbReference type="InterPro" id="IPR013057">
    <property type="entry name" value="AA_transpt_TM"/>
</dbReference>
<feature type="transmembrane region" description="Helical" evidence="7">
    <location>
        <begin position="62"/>
        <end position="82"/>
    </location>
</feature>
<feature type="domain" description="Amino acid transporter transmembrane" evidence="8">
    <location>
        <begin position="33"/>
        <end position="445"/>
    </location>
</feature>
<dbReference type="AlphaFoldDB" id="A0A383VD18"/>
<comment type="subcellular location">
    <subcellularLocation>
        <location evidence="1">Membrane</location>
    </subcellularLocation>
</comment>
<protein>
    <recommendedName>
        <fullName evidence="8">Amino acid transporter transmembrane domain-containing protein</fullName>
    </recommendedName>
</protein>
<evidence type="ECO:0000256" key="4">
    <source>
        <dbReference type="ARBA" id="ARBA00022970"/>
    </source>
</evidence>
<evidence type="ECO:0000313" key="10">
    <source>
        <dbReference type="Proteomes" id="UP000256970"/>
    </source>
</evidence>
<name>A0A383VD18_TETOB</name>
<evidence type="ECO:0000259" key="8">
    <source>
        <dbReference type="Pfam" id="PF01490"/>
    </source>
</evidence>
<evidence type="ECO:0000256" key="5">
    <source>
        <dbReference type="ARBA" id="ARBA00022989"/>
    </source>
</evidence>
<proteinExistence type="predicted"/>
<keyword evidence="10" id="KW-1185">Reference proteome</keyword>
<dbReference type="GO" id="GO:0016020">
    <property type="term" value="C:membrane"/>
    <property type="evidence" value="ECO:0007669"/>
    <property type="project" value="UniProtKB-SubCell"/>
</dbReference>
<feature type="transmembrane region" description="Helical" evidence="7">
    <location>
        <begin position="124"/>
        <end position="143"/>
    </location>
</feature>
<feature type="transmembrane region" description="Helical" evidence="7">
    <location>
        <begin position="423"/>
        <end position="447"/>
    </location>
</feature>
<accession>A0A383VD18</accession>
<evidence type="ECO:0000313" key="9">
    <source>
        <dbReference type="EMBL" id="SZX63467.1"/>
    </source>
</evidence>
<dbReference type="Proteomes" id="UP000256970">
    <property type="component" value="Unassembled WGS sequence"/>
</dbReference>
<keyword evidence="5 7" id="KW-1133">Transmembrane helix</keyword>
<evidence type="ECO:0000256" key="2">
    <source>
        <dbReference type="ARBA" id="ARBA00022448"/>
    </source>
</evidence>
<reference evidence="9 10" key="1">
    <citation type="submission" date="2016-10" db="EMBL/GenBank/DDBJ databases">
        <authorList>
            <person name="Cai Z."/>
        </authorList>
    </citation>
    <scope>NUCLEOTIDE SEQUENCE [LARGE SCALE GENOMIC DNA]</scope>
</reference>
<organism evidence="9 10">
    <name type="scientific">Tetradesmus obliquus</name>
    <name type="common">Green alga</name>
    <name type="synonym">Acutodesmus obliquus</name>
    <dbReference type="NCBI Taxonomy" id="3088"/>
    <lineage>
        <taxon>Eukaryota</taxon>
        <taxon>Viridiplantae</taxon>
        <taxon>Chlorophyta</taxon>
        <taxon>core chlorophytes</taxon>
        <taxon>Chlorophyceae</taxon>
        <taxon>CS clade</taxon>
        <taxon>Sphaeropleales</taxon>
        <taxon>Scenedesmaceae</taxon>
        <taxon>Tetradesmus</taxon>
    </lineage>
</organism>
<evidence type="ECO:0000256" key="6">
    <source>
        <dbReference type="ARBA" id="ARBA00023136"/>
    </source>
</evidence>